<dbReference type="InterPro" id="IPR026171">
    <property type="entry name" value="FANCI"/>
</dbReference>
<evidence type="ECO:0000256" key="1">
    <source>
        <dbReference type="SAM" id="MobiDB-lite"/>
    </source>
</evidence>
<reference evidence="4" key="1">
    <citation type="submission" date="2022-11" db="UniProtKB">
        <authorList>
            <consortium name="WormBaseParasite"/>
        </authorList>
    </citation>
    <scope>IDENTIFICATION</scope>
</reference>
<evidence type="ECO:0000313" key="3">
    <source>
        <dbReference type="Proteomes" id="UP000887565"/>
    </source>
</evidence>
<dbReference type="GO" id="GO:0070182">
    <property type="term" value="F:DNA polymerase binding"/>
    <property type="evidence" value="ECO:0007669"/>
    <property type="project" value="TreeGrafter"/>
</dbReference>
<dbReference type="Pfam" id="PF14678">
    <property type="entry name" value="FANCI_S4"/>
    <property type="match status" value="1"/>
</dbReference>
<dbReference type="PANTHER" id="PTHR21818:SF0">
    <property type="entry name" value="FANCONI ANEMIA GROUP I PROTEIN"/>
    <property type="match status" value="1"/>
</dbReference>
<feature type="region of interest" description="Disordered" evidence="1">
    <location>
        <begin position="195"/>
        <end position="241"/>
    </location>
</feature>
<proteinExistence type="predicted"/>
<keyword evidence="3" id="KW-1185">Reference proteome</keyword>
<protein>
    <submittedName>
        <fullName evidence="4">FANCI solenoid 4 domain-containing protein</fullName>
    </submittedName>
</protein>
<dbReference type="Proteomes" id="UP000887565">
    <property type="component" value="Unplaced"/>
</dbReference>
<name>A0A915LAC7_ROMCU</name>
<accession>A0A915LAC7</accession>
<dbReference type="GO" id="GO:0006281">
    <property type="term" value="P:DNA repair"/>
    <property type="evidence" value="ECO:0007669"/>
    <property type="project" value="InterPro"/>
</dbReference>
<evidence type="ECO:0000259" key="2">
    <source>
        <dbReference type="Pfam" id="PF14678"/>
    </source>
</evidence>
<dbReference type="InterPro" id="IPR029314">
    <property type="entry name" value="FANCI_S4"/>
</dbReference>
<evidence type="ECO:0000313" key="4">
    <source>
        <dbReference type="WBParaSite" id="nRc.2.0.1.t46711-RA"/>
    </source>
</evidence>
<dbReference type="AlphaFoldDB" id="A0A915LAC7"/>
<organism evidence="3 4">
    <name type="scientific">Romanomermis culicivorax</name>
    <name type="common">Nematode worm</name>
    <dbReference type="NCBI Taxonomy" id="13658"/>
    <lineage>
        <taxon>Eukaryota</taxon>
        <taxon>Metazoa</taxon>
        <taxon>Ecdysozoa</taxon>
        <taxon>Nematoda</taxon>
        <taxon>Enoplea</taxon>
        <taxon>Dorylaimia</taxon>
        <taxon>Mermithida</taxon>
        <taxon>Mermithoidea</taxon>
        <taxon>Mermithidae</taxon>
        <taxon>Romanomermis</taxon>
    </lineage>
</organism>
<sequence length="241" mass="26896">MPKSPWPARQKNNARLIGYSSDQLIGCFSGQFVAASQLVIRSIDFSTPRLVGCLSDQLIDRMMHLFVGCSSDLLVDCFPDQLVVLILWSHRHISPNVATEPKNVATRWLGLPGSTQDLSIKKAIKTSNINFAKSKAIREMKCFSTLVLNIEQYEKSLLQLSAKSKINLMRFAKLGSNRDFRIDCELVKKTLNENVDEPSDVDERNENGPSRPISSTAVSSAARAKDQKTNSSQNEKPKAKR</sequence>
<dbReference type="PANTHER" id="PTHR21818">
    <property type="entry name" value="BC025462 PROTEIN"/>
    <property type="match status" value="1"/>
</dbReference>
<feature type="domain" description="FANCI solenoid 4" evidence="2">
    <location>
        <begin position="119"/>
        <end position="183"/>
    </location>
</feature>
<dbReference type="WBParaSite" id="nRc.2.0.1.t46711-RA">
    <property type="protein sequence ID" value="nRc.2.0.1.t46711-RA"/>
    <property type="gene ID" value="nRc.2.0.1.g46711"/>
</dbReference>